<dbReference type="Proteomes" id="UP000076079">
    <property type="component" value="Chromosome"/>
</dbReference>
<dbReference type="RefSeq" id="WP_110173590.1">
    <property type="nucleotide sequence ID" value="NZ_CP015136.1"/>
</dbReference>
<dbReference type="EC" id="1.1.1.93" evidence="8"/>
<dbReference type="SMART" id="SM01329">
    <property type="entry name" value="Iso_dh"/>
    <property type="match status" value="1"/>
</dbReference>
<keyword evidence="5" id="KW-0520">NAD</keyword>
<accession>A0A143PUX4</accession>
<evidence type="ECO:0000256" key="1">
    <source>
        <dbReference type="ARBA" id="ARBA00001936"/>
    </source>
</evidence>
<organism evidence="8 9">
    <name type="scientific">Luteitalea pratensis</name>
    <dbReference type="NCBI Taxonomy" id="1855912"/>
    <lineage>
        <taxon>Bacteria</taxon>
        <taxon>Pseudomonadati</taxon>
        <taxon>Acidobacteriota</taxon>
        <taxon>Vicinamibacteria</taxon>
        <taxon>Vicinamibacterales</taxon>
        <taxon>Vicinamibacteraceae</taxon>
        <taxon>Luteitalea</taxon>
    </lineage>
</organism>
<dbReference type="PANTHER" id="PTHR43275:SF1">
    <property type="entry name" value="D-MALATE DEHYDROGENASE [DECARBOXYLATING]"/>
    <property type="match status" value="1"/>
</dbReference>
<dbReference type="PATRIC" id="fig|1813736.3.peg.5658"/>
<comment type="cofactor">
    <cofactor evidence="2">
        <name>Mg(2+)</name>
        <dbReference type="ChEBI" id="CHEBI:18420"/>
    </cofactor>
</comment>
<dbReference type="Pfam" id="PF00180">
    <property type="entry name" value="Iso_dh"/>
    <property type="match status" value="1"/>
</dbReference>
<dbReference type="GO" id="GO:0009027">
    <property type="term" value="F:tartrate dehydrogenase activity"/>
    <property type="evidence" value="ECO:0007669"/>
    <property type="project" value="UniProtKB-EC"/>
</dbReference>
<name>A0A143PUX4_LUTPR</name>
<keyword evidence="6" id="KW-0464">Manganese</keyword>
<dbReference type="OrthoDB" id="9806254at2"/>
<dbReference type="InterPro" id="IPR024084">
    <property type="entry name" value="IsoPropMal-DH-like_dom"/>
</dbReference>
<dbReference type="PROSITE" id="PS00470">
    <property type="entry name" value="IDH_IMDH"/>
    <property type="match status" value="1"/>
</dbReference>
<evidence type="ECO:0000313" key="9">
    <source>
        <dbReference type="Proteomes" id="UP000076079"/>
    </source>
</evidence>
<evidence type="ECO:0000256" key="3">
    <source>
        <dbReference type="ARBA" id="ARBA00022723"/>
    </source>
</evidence>
<evidence type="ECO:0000256" key="6">
    <source>
        <dbReference type="ARBA" id="ARBA00023211"/>
    </source>
</evidence>
<keyword evidence="3" id="KW-0479">Metal-binding</keyword>
<comment type="cofactor">
    <cofactor evidence="1">
        <name>Mn(2+)</name>
        <dbReference type="ChEBI" id="CHEBI:29035"/>
    </cofactor>
</comment>
<evidence type="ECO:0000256" key="4">
    <source>
        <dbReference type="ARBA" id="ARBA00023002"/>
    </source>
</evidence>
<evidence type="ECO:0000256" key="2">
    <source>
        <dbReference type="ARBA" id="ARBA00001946"/>
    </source>
</evidence>
<sequence>MKTHRIALYPGDGIGTEVVAATVPVLDAVASITGRFDLSYESFDWGMAHYDRHGRVAPEDFLDVLRGFDAIFLGAVGWPARLPDHITLTPLIRLRQAFDLYACVRPARTFPGVVGPLRRSDPIDVVVVRENSEGEYIDNGGLFATGTAQEVAVQTALHTRRGVERILRFSFALARTRRHTLTMITKSNAQRYSYVLWDRVLAELAPEFPDVRTDKLHIDAATLELVRRPHTFDVIVGSNLFGDILSDLTGGITGSLGLNPSANLNPERTTPSLFEPVHGSAPDIAGKGVANPTGAMLSGAMMLEWLGEADAATLVRDAVEQTLAAGVATPDIGGLTTTAQFTDAVLGRLRQG</sequence>
<reference evidence="9" key="2">
    <citation type="submission" date="2016-04" db="EMBL/GenBank/DDBJ databases">
        <title>First Complete Genome Sequence of a Subdivision 6 Acidobacterium.</title>
        <authorList>
            <person name="Huang S."/>
            <person name="Vieira S."/>
            <person name="Bunk B."/>
            <person name="Riedel T."/>
            <person name="Sproeer C."/>
            <person name="Overmann J."/>
        </authorList>
    </citation>
    <scope>NUCLEOTIDE SEQUENCE [LARGE SCALE GENOMIC DNA]</scope>
    <source>
        <strain evidence="9">DSM 100886 HEG_-6_39</strain>
    </source>
</reference>
<dbReference type="GO" id="GO:0051287">
    <property type="term" value="F:NAD binding"/>
    <property type="evidence" value="ECO:0007669"/>
    <property type="project" value="InterPro"/>
</dbReference>
<evidence type="ECO:0000256" key="5">
    <source>
        <dbReference type="ARBA" id="ARBA00023027"/>
    </source>
</evidence>
<dbReference type="EMBL" id="CP015136">
    <property type="protein sequence ID" value="AMY12106.1"/>
    <property type="molecule type" value="Genomic_DNA"/>
</dbReference>
<gene>
    <name evidence="8" type="primary">ttuC'</name>
    <name evidence="8" type="ORF">LuPra_05378</name>
</gene>
<dbReference type="STRING" id="1855912.LuPra_05378"/>
<feature type="domain" description="Isopropylmalate dehydrogenase-like" evidence="7">
    <location>
        <begin position="5"/>
        <end position="345"/>
    </location>
</feature>
<dbReference type="GO" id="GO:0000287">
    <property type="term" value="F:magnesium ion binding"/>
    <property type="evidence" value="ECO:0007669"/>
    <property type="project" value="InterPro"/>
</dbReference>
<dbReference type="SUPFAM" id="SSF53659">
    <property type="entry name" value="Isocitrate/Isopropylmalate dehydrogenase-like"/>
    <property type="match status" value="1"/>
</dbReference>
<keyword evidence="4 8" id="KW-0560">Oxidoreductase</keyword>
<keyword evidence="9" id="KW-1185">Reference proteome</keyword>
<evidence type="ECO:0000313" key="8">
    <source>
        <dbReference type="EMBL" id="AMY12106.1"/>
    </source>
</evidence>
<dbReference type="KEGG" id="abac:LuPra_05378"/>
<evidence type="ECO:0000259" key="7">
    <source>
        <dbReference type="SMART" id="SM01329"/>
    </source>
</evidence>
<protein>
    <submittedName>
        <fullName evidence="8">Putative tartrate dehydrogenase/decarboxylase TtuC</fullName>
        <ecNumber evidence="8">1.1.1.93</ecNumber>
    </submittedName>
</protein>
<dbReference type="InterPro" id="IPR050501">
    <property type="entry name" value="ICDH/IPMDH"/>
</dbReference>
<dbReference type="AlphaFoldDB" id="A0A143PUX4"/>
<dbReference type="Gene3D" id="3.40.718.10">
    <property type="entry name" value="Isopropylmalate Dehydrogenase"/>
    <property type="match status" value="1"/>
</dbReference>
<proteinExistence type="predicted"/>
<dbReference type="InterPro" id="IPR019818">
    <property type="entry name" value="IsoCit/isopropylmalate_DH_CS"/>
</dbReference>
<dbReference type="PANTHER" id="PTHR43275">
    <property type="entry name" value="D-MALATE DEHYDROGENASE [DECARBOXYLATING]"/>
    <property type="match status" value="1"/>
</dbReference>
<reference evidence="8 9" key="1">
    <citation type="journal article" date="2016" name="Genome Announc.">
        <title>First Complete Genome Sequence of a Subdivision 6 Acidobacterium Strain.</title>
        <authorList>
            <person name="Huang S."/>
            <person name="Vieira S."/>
            <person name="Bunk B."/>
            <person name="Riedel T."/>
            <person name="Sproer C."/>
            <person name="Overmann J."/>
        </authorList>
    </citation>
    <scope>NUCLEOTIDE SEQUENCE [LARGE SCALE GENOMIC DNA]</scope>
    <source>
        <strain evidence="9">DSM 100886 HEG_-6_39</strain>
    </source>
</reference>